<dbReference type="InterPro" id="IPR050289">
    <property type="entry name" value="TorD/DmsD_chaperones"/>
</dbReference>
<dbReference type="PANTHER" id="PTHR34227">
    <property type="entry name" value="CHAPERONE PROTEIN YCDY"/>
    <property type="match status" value="1"/>
</dbReference>
<keyword evidence="1" id="KW-0143">Chaperone</keyword>
<protein>
    <submittedName>
        <fullName evidence="2">Putative component of anaerobic dehydrogenase</fullName>
    </submittedName>
</protein>
<organism evidence="2 3">
    <name type="scientific">Candidatus Methanoperedens nitratireducens</name>
    <dbReference type="NCBI Taxonomy" id="1392998"/>
    <lineage>
        <taxon>Archaea</taxon>
        <taxon>Methanobacteriati</taxon>
        <taxon>Methanobacteriota</taxon>
        <taxon>Stenosarchaea group</taxon>
        <taxon>Methanomicrobia</taxon>
        <taxon>Methanosarcinales</taxon>
        <taxon>ANME-2 cluster</taxon>
        <taxon>Candidatus Methanoperedentaceae</taxon>
        <taxon>Candidatus Methanoperedens</taxon>
    </lineage>
</organism>
<keyword evidence="3" id="KW-1185">Reference proteome</keyword>
<dbReference type="OrthoDB" id="320758at2157"/>
<dbReference type="Pfam" id="PF02613">
    <property type="entry name" value="Nitrate_red_del"/>
    <property type="match status" value="1"/>
</dbReference>
<evidence type="ECO:0000256" key="1">
    <source>
        <dbReference type="ARBA" id="ARBA00023186"/>
    </source>
</evidence>
<reference evidence="2 3" key="1">
    <citation type="journal article" date="2013" name="Nature">
        <title>Anaerobic oxidation of methane coupled to nitrate reduction in a novel archaeal lineage.</title>
        <authorList>
            <person name="Haroon M.F."/>
            <person name="Hu S."/>
            <person name="Shi Y."/>
            <person name="Imelfort M."/>
            <person name="Keller J."/>
            <person name="Hugenholtz P."/>
            <person name="Yuan Z."/>
            <person name="Tyson G.W."/>
        </authorList>
    </citation>
    <scope>NUCLEOTIDE SEQUENCE [LARGE SCALE GENOMIC DNA]</scope>
    <source>
        <strain evidence="2 3">ANME-2d</strain>
    </source>
</reference>
<name>A0A062V2K3_9EURY</name>
<dbReference type="InterPro" id="IPR036411">
    <property type="entry name" value="TorD-like_sf"/>
</dbReference>
<dbReference type="EMBL" id="JMIY01000001">
    <property type="protein sequence ID" value="KCZ73326.1"/>
    <property type="molecule type" value="Genomic_DNA"/>
</dbReference>
<dbReference type="RefSeq" id="WP_052368510.1">
    <property type="nucleotide sequence ID" value="NZ_JMIY01000001.1"/>
</dbReference>
<evidence type="ECO:0000313" key="3">
    <source>
        <dbReference type="Proteomes" id="UP000027153"/>
    </source>
</evidence>
<dbReference type="Proteomes" id="UP000027153">
    <property type="component" value="Unassembled WGS sequence"/>
</dbReference>
<dbReference type="InterPro" id="IPR020945">
    <property type="entry name" value="DMSO/NO3_reduct_chaperone"/>
</dbReference>
<dbReference type="SUPFAM" id="SSF89155">
    <property type="entry name" value="TorD-like"/>
    <property type="match status" value="1"/>
</dbReference>
<proteinExistence type="predicted"/>
<sequence length="192" mass="22701">MNKEFCRIFSLIFHRPDREFTRYLRNGFIKDIEFLDSDAIAGFSNFLEENRDKDDEEFYNLIAVEYTRLFITAIPGLPCPPYESIYREDTVMGNSTLGVIDSYSRAGLKVMENFHDLPDHIAVELEFLYYLASNENTEAYDSFIREHFSKWVPKFCEEVEKNDRVGFYRNAARVLERLELLDGLEMSVRLIR</sequence>
<comment type="caution">
    <text evidence="2">The sequence shown here is derived from an EMBL/GenBank/DDBJ whole genome shotgun (WGS) entry which is preliminary data.</text>
</comment>
<dbReference type="PANTHER" id="PTHR34227:SF1">
    <property type="entry name" value="DIMETHYL SULFOXIDE REDUCTASE CHAPERONE-RELATED"/>
    <property type="match status" value="1"/>
</dbReference>
<dbReference type="Gene3D" id="1.10.3480.10">
    <property type="entry name" value="TorD-like"/>
    <property type="match status" value="1"/>
</dbReference>
<accession>A0A062V2K3</accession>
<evidence type="ECO:0000313" key="2">
    <source>
        <dbReference type="EMBL" id="KCZ73326.1"/>
    </source>
</evidence>
<gene>
    <name evidence="2" type="ORF">ANME2D_00392</name>
</gene>
<dbReference type="AlphaFoldDB" id="A0A062V2K3"/>